<proteinExistence type="predicted"/>
<dbReference type="InterPro" id="IPR032698">
    <property type="entry name" value="SirB1_N"/>
</dbReference>
<sequence length="595" mass="68886">MKFTKVWISSFVITMTLSTTGYGSIKEEFARILTLSESEKRMMLVNEPYSYENYITFALIASGVTDREIPRYKKIVDKLVFDLNSDIETKQVSSEKDILAEFILGYLHRRLFHQYFANQTKINKMLENRRFNCVSSSVLYTAICRNFGINITGLIVPDHVLVQLRTPTTKIDIETTIRYGFDPASKKEVLDHLGKITGFVYVDQKNYKQRSEISDRQMISLIYSNRYKALNDQRRHAEATRVLYAGWQLAGNLPRTLNTWENGISNYIISLDRLNRFSDALYVIDLITEKFPTLKQPTELHYNIYLNWSYHALKAKQFELGSKVAQEGLKTYPRDRKLLQNLKSAYVSQTQTLVKKRDFNSARLTIETAKQLFPNENSFQKLRVNLVIEETKGLPIDKAVEVYRNALKKYPQDKVLQDGFAFLYIEPAQKLANRGNFEEAIALLDRGSEVTLNMPKIVESKKRAYNNWSLALAKTQDFSNAKLVIEKGLAIASTSKSLNANWDYVMLEFAQFEYKNNRFEEAIGILIEGMQRRKTNRHKYLQLIEGYYNDTAVNMLQQGRIQQGIDRLQAGLTLIPNSRTLQKNLGLATRQKDRK</sequence>
<dbReference type="AlphaFoldDB" id="A0A381V4D7"/>
<reference evidence="2" key="1">
    <citation type="submission" date="2018-05" db="EMBL/GenBank/DDBJ databases">
        <authorList>
            <person name="Lanie J.A."/>
            <person name="Ng W.-L."/>
            <person name="Kazmierczak K.M."/>
            <person name="Andrzejewski T.M."/>
            <person name="Davidsen T.M."/>
            <person name="Wayne K.J."/>
            <person name="Tettelin H."/>
            <person name="Glass J.I."/>
            <person name="Rusch D."/>
            <person name="Podicherti R."/>
            <person name="Tsui H.-C.T."/>
            <person name="Winkler M.E."/>
        </authorList>
    </citation>
    <scope>NUCLEOTIDE SEQUENCE</scope>
</reference>
<organism evidence="2">
    <name type="scientific">marine metagenome</name>
    <dbReference type="NCBI Taxonomy" id="408172"/>
    <lineage>
        <taxon>unclassified sequences</taxon>
        <taxon>metagenomes</taxon>
        <taxon>ecological metagenomes</taxon>
    </lineage>
</organism>
<evidence type="ECO:0000259" key="1">
    <source>
        <dbReference type="Pfam" id="PF13369"/>
    </source>
</evidence>
<evidence type="ECO:0000313" key="2">
    <source>
        <dbReference type="EMBL" id="SVA35054.1"/>
    </source>
</evidence>
<gene>
    <name evidence="2" type="ORF">METZ01_LOCUS87908</name>
</gene>
<dbReference type="Gene3D" id="1.25.40.10">
    <property type="entry name" value="Tetratricopeptide repeat domain"/>
    <property type="match status" value="1"/>
</dbReference>
<accession>A0A381V4D7</accession>
<dbReference type="SUPFAM" id="SSF48452">
    <property type="entry name" value="TPR-like"/>
    <property type="match status" value="2"/>
</dbReference>
<dbReference type="EMBL" id="UINC01007781">
    <property type="protein sequence ID" value="SVA35054.1"/>
    <property type="molecule type" value="Genomic_DNA"/>
</dbReference>
<dbReference type="Pfam" id="PF13369">
    <property type="entry name" value="Transglut_core2"/>
    <property type="match status" value="1"/>
</dbReference>
<feature type="domain" description="Protein SirB1 N-terminal" evidence="1">
    <location>
        <begin position="118"/>
        <end position="170"/>
    </location>
</feature>
<name>A0A381V4D7_9ZZZZ</name>
<protein>
    <recommendedName>
        <fullName evidence="1">Protein SirB1 N-terminal domain-containing protein</fullName>
    </recommendedName>
</protein>
<dbReference type="InterPro" id="IPR011990">
    <property type="entry name" value="TPR-like_helical_dom_sf"/>
</dbReference>